<dbReference type="Proteomes" id="UP001595647">
    <property type="component" value="Unassembled WGS sequence"/>
</dbReference>
<dbReference type="SUPFAM" id="SSF51735">
    <property type="entry name" value="NAD(P)-binding Rossmann-fold domains"/>
    <property type="match status" value="1"/>
</dbReference>
<protein>
    <submittedName>
        <fullName evidence="7">Hydroxyacid dehydrogenase</fullName>
    </submittedName>
</protein>
<evidence type="ECO:0000256" key="2">
    <source>
        <dbReference type="ARBA" id="ARBA00023002"/>
    </source>
</evidence>
<keyword evidence="2 4" id="KW-0560">Oxidoreductase</keyword>
<comment type="similarity">
    <text evidence="1 4">Belongs to the D-isomer specific 2-hydroxyacid dehydrogenase family.</text>
</comment>
<sequence>MREFPVFEGMAKDHSLTHTDKPLDRENAGAYAAAEVVSTFIFSRLDRQVLEQMPALRLIATRSTGFDHIDLEYCASHGIAVANVPTYGENTVAEHVFALLLAISHRLPEAIERAQRGHFSPEGLQGFDLAGRSIAVIGTGRIGQHVIRIARGFQMRVLANDAAPQPRLAAELGFQYVDLPTLYREADVISLHVPSLPETRHMLSAAAFSQMKDGVVVINTARGDLIDTRALIQALTSGKVAAAGLDVLPDEPLIREEAELICSIYCKQHDLRDLVANHVLLRMKNVVVTPHSAFNTQEAVQRIAEITVANIRAFAEGRPQNLVAVSVAVTPKKKE</sequence>
<dbReference type="PANTHER" id="PTHR43026">
    <property type="entry name" value="2-HYDROXYACID DEHYDROGENASE HOMOLOG 1-RELATED"/>
    <property type="match status" value="1"/>
</dbReference>
<dbReference type="Pfam" id="PF00389">
    <property type="entry name" value="2-Hacid_dh"/>
    <property type="match status" value="1"/>
</dbReference>
<name>A0ABV7I910_9HYPH</name>
<dbReference type="CDD" id="cd12187">
    <property type="entry name" value="LDH_like_1"/>
    <property type="match status" value="1"/>
</dbReference>
<evidence type="ECO:0000256" key="1">
    <source>
        <dbReference type="ARBA" id="ARBA00005854"/>
    </source>
</evidence>
<dbReference type="EMBL" id="JBHRTG010000019">
    <property type="protein sequence ID" value="MFC3165769.1"/>
    <property type="molecule type" value="Genomic_DNA"/>
</dbReference>
<dbReference type="PANTHER" id="PTHR43026:SF1">
    <property type="entry name" value="2-HYDROXYACID DEHYDROGENASE HOMOLOG 1-RELATED"/>
    <property type="match status" value="1"/>
</dbReference>
<feature type="domain" description="D-isomer specific 2-hydroxyacid dehydrogenase catalytic" evidence="5">
    <location>
        <begin position="14"/>
        <end position="323"/>
    </location>
</feature>
<keyword evidence="8" id="KW-1185">Reference proteome</keyword>
<evidence type="ECO:0000259" key="5">
    <source>
        <dbReference type="Pfam" id="PF00389"/>
    </source>
</evidence>
<comment type="caution">
    <text evidence="7">The sequence shown here is derived from an EMBL/GenBank/DDBJ whole genome shotgun (WGS) entry which is preliminary data.</text>
</comment>
<reference evidence="8" key="1">
    <citation type="journal article" date="2019" name="Int. J. Syst. Evol. Microbiol.">
        <title>The Global Catalogue of Microorganisms (GCM) 10K type strain sequencing project: providing services to taxonomists for standard genome sequencing and annotation.</title>
        <authorList>
            <consortium name="The Broad Institute Genomics Platform"/>
            <consortium name="The Broad Institute Genome Sequencing Center for Infectious Disease"/>
            <person name="Wu L."/>
            <person name="Ma J."/>
        </authorList>
    </citation>
    <scope>NUCLEOTIDE SEQUENCE [LARGE SCALE GENOMIC DNA]</scope>
    <source>
        <strain evidence="8">KCTC 52231</strain>
    </source>
</reference>
<evidence type="ECO:0000256" key="4">
    <source>
        <dbReference type="RuleBase" id="RU003719"/>
    </source>
</evidence>
<dbReference type="PROSITE" id="PS00670">
    <property type="entry name" value="D_2_HYDROXYACID_DH_2"/>
    <property type="match status" value="1"/>
</dbReference>
<dbReference type="InterPro" id="IPR006140">
    <property type="entry name" value="D-isomer_DH_NAD-bd"/>
</dbReference>
<dbReference type="RefSeq" id="WP_378144008.1">
    <property type="nucleotide sequence ID" value="NZ_JBHRTG010000019.1"/>
</dbReference>
<keyword evidence="3" id="KW-0520">NAD</keyword>
<dbReference type="Pfam" id="PF02826">
    <property type="entry name" value="2-Hacid_dh_C"/>
    <property type="match status" value="1"/>
</dbReference>
<dbReference type="InterPro" id="IPR006139">
    <property type="entry name" value="D-isomer_2_OHA_DH_cat_dom"/>
</dbReference>
<dbReference type="InterPro" id="IPR058205">
    <property type="entry name" value="D-LDH-like"/>
</dbReference>
<accession>A0ABV7I910</accession>
<dbReference type="SUPFAM" id="SSF52283">
    <property type="entry name" value="Formate/glycerate dehydrogenase catalytic domain-like"/>
    <property type="match status" value="1"/>
</dbReference>
<evidence type="ECO:0000313" key="7">
    <source>
        <dbReference type="EMBL" id="MFC3165769.1"/>
    </source>
</evidence>
<proteinExistence type="inferred from homology"/>
<dbReference type="InterPro" id="IPR029753">
    <property type="entry name" value="D-isomer_DH_CS"/>
</dbReference>
<organism evidence="7 8">
    <name type="scientific">Ciceribacter thiooxidans</name>
    <dbReference type="NCBI Taxonomy" id="1969821"/>
    <lineage>
        <taxon>Bacteria</taxon>
        <taxon>Pseudomonadati</taxon>
        <taxon>Pseudomonadota</taxon>
        <taxon>Alphaproteobacteria</taxon>
        <taxon>Hyphomicrobiales</taxon>
        <taxon>Rhizobiaceae</taxon>
        <taxon>Ciceribacter</taxon>
    </lineage>
</organism>
<evidence type="ECO:0000256" key="3">
    <source>
        <dbReference type="ARBA" id="ARBA00023027"/>
    </source>
</evidence>
<dbReference type="Gene3D" id="3.40.50.720">
    <property type="entry name" value="NAD(P)-binding Rossmann-like Domain"/>
    <property type="match status" value="2"/>
</dbReference>
<evidence type="ECO:0000259" key="6">
    <source>
        <dbReference type="Pfam" id="PF02826"/>
    </source>
</evidence>
<dbReference type="InterPro" id="IPR036291">
    <property type="entry name" value="NAD(P)-bd_dom_sf"/>
</dbReference>
<evidence type="ECO:0000313" key="8">
    <source>
        <dbReference type="Proteomes" id="UP001595647"/>
    </source>
</evidence>
<gene>
    <name evidence="7" type="ORF">ACFOHV_21015</name>
</gene>
<feature type="domain" description="D-isomer specific 2-hydroxyacid dehydrogenase NAD-binding" evidence="6">
    <location>
        <begin position="97"/>
        <end position="293"/>
    </location>
</feature>
<dbReference type="PROSITE" id="PS00671">
    <property type="entry name" value="D_2_HYDROXYACID_DH_3"/>
    <property type="match status" value="1"/>
</dbReference>